<dbReference type="GeneID" id="92026562"/>
<dbReference type="Gene3D" id="3.30.710.10">
    <property type="entry name" value="Potassium Channel Kv1.1, Chain A"/>
    <property type="match status" value="1"/>
</dbReference>
<dbReference type="PROSITE" id="PS50097">
    <property type="entry name" value="BTB"/>
    <property type="match status" value="1"/>
</dbReference>
<dbReference type="Pfam" id="PF00651">
    <property type="entry name" value="BTB"/>
    <property type="match status" value="1"/>
</dbReference>
<evidence type="ECO:0000259" key="1">
    <source>
        <dbReference type="PROSITE" id="PS50097"/>
    </source>
</evidence>
<name>A0ABR1LFB6_9PEZI</name>
<dbReference type="InterPro" id="IPR000210">
    <property type="entry name" value="BTB/POZ_dom"/>
</dbReference>
<sequence>MATKSDRFSDWMWRDNPVNVEVTIGRTIFVLKKKALTTHSQFFRNAFGEHFKEGQTRVLNLPETDADVFELFTTWMRTKELPSFSCSEYQAITTPAENGSRAEKLWDSIISRSYIFAHMYMIDEFAAQLHEAFMEAHFPANGDAQVVFTRFPAHATLTRLFDDVPEFAPILKSISKGLMTFFDAEPQGHTMFHFHLPSSIKGRFMMLGG</sequence>
<dbReference type="InterPro" id="IPR011333">
    <property type="entry name" value="SKP1/BTB/POZ_sf"/>
</dbReference>
<dbReference type="SUPFAM" id="SSF54695">
    <property type="entry name" value="POZ domain"/>
    <property type="match status" value="1"/>
</dbReference>
<comment type="caution">
    <text evidence="2">The sequence shown here is derived from an EMBL/GenBank/DDBJ whole genome shotgun (WGS) entry which is preliminary data.</text>
</comment>
<evidence type="ECO:0000313" key="2">
    <source>
        <dbReference type="EMBL" id="KAK7532367.1"/>
    </source>
</evidence>
<protein>
    <recommendedName>
        <fullName evidence="1">BTB domain-containing protein</fullName>
    </recommendedName>
</protein>
<organism evidence="2 3">
    <name type="scientific">Phyllosticta citribraziliensis</name>
    <dbReference type="NCBI Taxonomy" id="989973"/>
    <lineage>
        <taxon>Eukaryota</taxon>
        <taxon>Fungi</taxon>
        <taxon>Dikarya</taxon>
        <taxon>Ascomycota</taxon>
        <taxon>Pezizomycotina</taxon>
        <taxon>Dothideomycetes</taxon>
        <taxon>Dothideomycetes incertae sedis</taxon>
        <taxon>Botryosphaeriales</taxon>
        <taxon>Phyllostictaceae</taxon>
        <taxon>Phyllosticta</taxon>
    </lineage>
</organism>
<keyword evidence="3" id="KW-1185">Reference proteome</keyword>
<dbReference type="PANTHER" id="PTHR47843">
    <property type="entry name" value="BTB DOMAIN-CONTAINING PROTEIN-RELATED"/>
    <property type="match status" value="1"/>
</dbReference>
<dbReference type="CDD" id="cd18186">
    <property type="entry name" value="BTB_POZ_ZBTB_KLHL-like"/>
    <property type="match status" value="1"/>
</dbReference>
<dbReference type="EMBL" id="JBBPEH010000011">
    <property type="protein sequence ID" value="KAK7532367.1"/>
    <property type="molecule type" value="Genomic_DNA"/>
</dbReference>
<proteinExistence type="predicted"/>
<feature type="domain" description="BTB" evidence="1">
    <location>
        <begin position="18"/>
        <end position="85"/>
    </location>
</feature>
<gene>
    <name evidence="2" type="ORF">J3D65DRAFT_103750</name>
</gene>
<reference evidence="2 3" key="1">
    <citation type="submission" date="2024-04" db="EMBL/GenBank/DDBJ databases">
        <title>Phyllosticta paracitricarpa is synonymous to the EU quarantine fungus P. citricarpa based on phylogenomic analyses.</title>
        <authorList>
            <consortium name="Lawrence Berkeley National Laboratory"/>
            <person name="Van ingen-buijs V.A."/>
            <person name="Van westerhoven A.C."/>
            <person name="Haridas S."/>
            <person name="Skiadas P."/>
            <person name="Martin F."/>
            <person name="Groenewald J.Z."/>
            <person name="Crous P.W."/>
            <person name="Seidl M.F."/>
        </authorList>
    </citation>
    <scope>NUCLEOTIDE SEQUENCE [LARGE SCALE GENOMIC DNA]</scope>
    <source>
        <strain evidence="2 3">CPC 17464</strain>
    </source>
</reference>
<accession>A0ABR1LFB6</accession>
<evidence type="ECO:0000313" key="3">
    <source>
        <dbReference type="Proteomes" id="UP001360953"/>
    </source>
</evidence>
<dbReference type="Proteomes" id="UP001360953">
    <property type="component" value="Unassembled WGS sequence"/>
</dbReference>
<dbReference type="PANTHER" id="PTHR47843:SF2">
    <property type="entry name" value="BTB DOMAIN-CONTAINING PROTEIN"/>
    <property type="match status" value="1"/>
</dbReference>
<dbReference type="RefSeq" id="XP_066652035.1">
    <property type="nucleotide sequence ID" value="XM_066793656.1"/>
</dbReference>